<dbReference type="Pfam" id="PF00534">
    <property type="entry name" value="Glycos_transf_1"/>
    <property type="match status" value="1"/>
</dbReference>
<dbReference type="EMBL" id="CP003056">
    <property type="protein sequence ID" value="AEP00097.1"/>
    <property type="molecule type" value="Genomic_DNA"/>
</dbReference>
<dbReference type="HOGENOM" id="CLU_009583_14_0_9"/>
<evidence type="ECO:0000313" key="3">
    <source>
        <dbReference type="EMBL" id="AEP00097.1"/>
    </source>
</evidence>
<evidence type="ECO:0000259" key="1">
    <source>
        <dbReference type="Pfam" id="PF00534"/>
    </source>
</evidence>
<proteinExistence type="predicted"/>
<dbReference type="eggNOG" id="COG0438">
    <property type="taxonomic scope" value="Bacteria"/>
</dbReference>
<name>G2TR21_HEYCO</name>
<dbReference type="GO" id="GO:0016757">
    <property type="term" value="F:glycosyltransferase activity"/>
    <property type="evidence" value="ECO:0007669"/>
    <property type="project" value="InterPro"/>
</dbReference>
<protein>
    <submittedName>
        <fullName evidence="3">Glycosyl transferase group 1</fullName>
    </submittedName>
</protein>
<evidence type="ECO:0000313" key="4">
    <source>
        <dbReference type="Proteomes" id="UP000009283"/>
    </source>
</evidence>
<dbReference type="AlphaFoldDB" id="G2TR21"/>
<dbReference type="CDD" id="cd03801">
    <property type="entry name" value="GT4_PimA-like"/>
    <property type="match status" value="1"/>
</dbReference>
<dbReference type="PANTHER" id="PTHR12526:SF630">
    <property type="entry name" value="GLYCOSYLTRANSFERASE"/>
    <property type="match status" value="1"/>
</dbReference>
<dbReference type="InterPro" id="IPR001296">
    <property type="entry name" value="Glyco_trans_1"/>
</dbReference>
<organism evidence="3 4">
    <name type="scientific">Heyndrickxia coagulans 36D1</name>
    <dbReference type="NCBI Taxonomy" id="345219"/>
    <lineage>
        <taxon>Bacteria</taxon>
        <taxon>Bacillati</taxon>
        <taxon>Bacillota</taxon>
        <taxon>Bacilli</taxon>
        <taxon>Bacillales</taxon>
        <taxon>Bacillaceae</taxon>
        <taxon>Heyndrickxia</taxon>
    </lineage>
</organism>
<gene>
    <name evidence="3" type="ORF">Bcoa_0879</name>
</gene>
<dbReference type="Pfam" id="PF13439">
    <property type="entry name" value="Glyco_transf_4"/>
    <property type="match status" value="1"/>
</dbReference>
<dbReference type="KEGG" id="bag:Bcoa_0879"/>
<feature type="domain" description="Glycosyl transferase family 1" evidence="1">
    <location>
        <begin position="168"/>
        <end position="327"/>
    </location>
</feature>
<dbReference type="RefSeq" id="WP_014096239.1">
    <property type="nucleotide sequence ID" value="NC_016023.1"/>
</dbReference>
<dbReference type="OrthoDB" id="179766at2"/>
<evidence type="ECO:0000259" key="2">
    <source>
        <dbReference type="Pfam" id="PF13439"/>
    </source>
</evidence>
<dbReference type="Proteomes" id="UP000009283">
    <property type="component" value="Chromosome"/>
</dbReference>
<reference evidence="3 4" key="1">
    <citation type="journal article" date="2011" name="Stand. Genomic Sci.">
        <title>Complete Genome Sequence of a thermotolerant sporogenic lactic acid bacterium, Bacillus coagulans strain 36D1.</title>
        <authorList>
            <person name="Rhee M.S."/>
            <person name="Moritz B.E."/>
            <person name="Xie G."/>
            <person name="Glavina Del Rio T."/>
            <person name="Dalin E."/>
            <person name="Tice H."/>
            <person name="Bruce D."/>
            <person name="Goodwin L."/>
            <person name="Chertkov O."/>
            <person name="Brettin T."/>
            <person name="Han C."/>
            <person name="Detter C."/>
            <person name="Pitluck S."/>
            <person name="Land M.L."/>
            <person name="Patel M."/>
            <person name="Ou M."/>
            <person name="Harbrucker R."/>
            <person name="Ingram L.O."/>
            <person name="Shanmugam K.T."/>
        </authorList>
    </citation>
    <scope>NUCLEOTIDE SEQUENCE [LARGE SCALE GENOMIC DNA]</scope>
    <source>
        <strain evidence="3 4">36D1</strain>
    </source>
</reference>
<dbReference type="InterPro" id="IPR028098">
    <property type="entry name" value="Glyco_trans_4-like_N"/>
</dbReference>
<dbReference type="Gene3D" id="3.40.50.2000">
    <property type="entry name" value="Glycogen Phosphorylase B"/>
    <property type="match status" value="2"/>
</dbReference>
<sequence>MGKKKVLIVGSSLKDKGGIVTVINNLLNSKLNNYYELQHLATYINSNRINQVIFYLKSLIKFLANVLFNKPDLIYVHVSYKGSFYRKALIILIANLFRVPVFMHVHGSKFEVFYNELNYFQRKFSTYILKICEKVIVLSDYWKKFFSNIVPKEKIEIIYNGVNFIDYKYNKCNDDPICLFLGRLGERKGTYDLIKAISILKTKGVYSNFILAGDGEVEQVKKYADTLGVKNNTEFLGWIGKEKKIELLSKADILVLPSYNEGLPMAILEAMNYGLSIVSTYVGGIPEVVTVPENGYLVHPGEVESLANCLEKLIKDHSLRKKIGIENIKKVKEKYNLENEVSSLIKLIEETLSRK</sequence>
<accession>G2TR21</accession>
<feature type="domain" description="Glycosyltransferase subfamily 4-like N-terminal" evidence="2">
    <location>
        <begin position="39"/>
        <end position="163"/>
    </location>
</feature>
<dbReference type="SUPFAM" id="SSF53756">
    <property type="entry name" value="UDP-Glycosyltransferase/glycogen phosphorylase"/>
    <property type="match status" value="1"/>
</dbReference>
<dbReference type="PANTHER" id="PTHR12526">
    <property type="entry name" value="GLYCOSYLTRANSFERASE"/>
    <property type="match status" value="1"/>
</dbReference>
<keyword evidence="3" id="KW-0808">Transferase</keyword>